<name>A0A6V7XAW6_MELEN</name>
<sequence>MKQIKITTFFKPKKADKASQTSQPHFSAYIEKYPFFLTTPNPYDFAHFGVVQNALTGKFYISECDRLPEEFWMRVTKDRLMDMVNAVKNMKCMNEKGETHPFLKQPEAEKEMQPFWQNDNVRVEMLDISSMESSTLTEETTTTPTWFSPVYTSTPRDSPVSIINSSPALLAEPYLADYLNEDESFF</sequence>
<feature type="region of interest" description="Disordered" evidence="1">
    <location>
        <begin position="133"/>
        <end position="157"/>
    </location>
</feature>
<comment type="caution">
    <text evidence="2">The sequence shown here is derived from an EMBL/GenBank/DDBJ whole genome shotgun (WGS) entry which is preliminary data.</text>
</comment>
<gene>
    <name evidence="2" type="ORF">MENT_LOCUS49482</name>
</gene>
<evidence type="ECO:0000313" key="3">
    <source>
        <dbReference type="Proteomes" id="UP000580250"/>
    </source>
</evidence>
<accession>A0A6V7XAW6</accession>
<dbReference type="AlphaFoldDB" id="A0A6V7XAW6"/>
<protein>
    <submittedName>
        <fullName evidence="2">Uncharacterized protein</fullName>
    </submittedName>
</protein>
<dbReference type="EMBL" id="CAJEWN010001302">
    <property type="protein sequence ID" value="CAD2196325.1"/>
    <property type="molecule type" value="Genomic_DNA"/>
</dbReference>
<proteinExistence type="predicted"/>
<dbReference type="Proteomes" id="UP000580250">
    <property type="component" value="Unassembled WGS sequence"/>
</dbReference>
<reference evidence="2 3" key="1">
    <citation type="submission" date="2020-08" db="EMBL/GenBank/DDBJ databases">
        <authorList>
            <person name="Koutsovoulos G."/>
            <person name="Danchin GJ E."/>
        </authorList>
    </citation>
    <scope>NUCLEOTIDE SEQUENCE [LARGE SCALE GENOMIC DNA]</scope>
</reference>
<feature type="compositionally biased region" description="Low complexity" evidence="1">
    <location>
        <begin position="133"/>
        <end position="145"/>
    </location>
</feature>
<evidence type="ECO:0000256" key="1">
    <source>
        <dbReference type="SAM" id="MobiDB-lite"/>
    </source>
</evidence>
<evidence type="ECO:0000313" key="2">
    <source>
        <dbReference type="EMBL" id="CAD2196325.1"/>
    </source>
</evidence>
<organism evidence="2 3">
    <name type="scientific">Meloidogyne enterolobii</name>
    <name type="common">Root-knot nematode worm</name>
    <name type="synonym">Meloidogyne mayaguensis</name>
    <dbReference type="NCBI Taxonomy" id="390850"/>
    <lineage>
        <taxon>Eukaryota</taxon>
        <taxon>Metazoa</taxon>
        <taxon>Ecdysozoa</taxon>
        <taxon>Nematoda</taxon>
        <taxon>Chromadorea</taxon>
        <taxon>Rhabditida</taxon>
        <taxon>Tylenchina</taxon>
        <taxon>Tylenchomorpha</taxon>
        <taxon>Tylenchoidea</taxon>
        <taxon>Meloidogynidae</taxon>
        <taxon>Meloidogyninae</taxon>
        <taxon>Meloidogyne</taxon>
    </lineage>
</organism>